<dbReference type="InterPro" id="IPR012340">
    <property type="entry name" value="NA-bd_OB-fold"/>
</dbReference>
<feature type="domain" description="RNB" evidence="1">
    <location>
        <begin position="95"/>
        <end position="428"/>
    </location>
</feature>
<dbReference type="Pfam" id="PF00773">
    <property type="entry name" value="RNB"/>
    <property type="match status" value="1"/>
</dbReference>
<evidence type="ECO:0000259" key="1">
    <source>
        <dbReference type="SMART" id="SM00955"/>
    </source>
</evidence>
<protein>
    <submittedName>
        <fullName evidence="2">Putative ribonuclease R</fullName>
    </submittedName>
</protein>
<gene>
    <name evidence="2" type="primary">rnr</name>
    <name evidence="2" type="ORF">DB44_CW00090</name>
</gene>
<accession>A0A0C1JMP6</accession>
<dbReference type="GO" id="GO:0003723">
    <property type="term" value="F:RNA binding"/>
    <property type="evidence" value="ECO:0007669"/>
    <property type="project" value="InterPro"/>
</dbReference>
<dbReference type="PATRIC" id="fig|362787.3.peg.1088"/>
<dbReference type="InterPro" id="IPR001900">
    <property type="entry name" value="RNase_II/R"/>
</dbReference>
<dbReference type="SMART" id="SM00955">
    <property type="entry name" value="RNB"/>
    <property type="match status" value="1"/>
</dbReference>
<evidence type="ECO:0000313" key="2">
    <source>
        <dbReference type="EMBL" id="KIC71836.1"/>
    </source>
</evidence>
<dbReference type="PANTHER" id="PTHR23355:SF9">
    <property type="entry name" value="DIS3-LIKE EXONUCLEASE 2"/>
    <property type="match status" value="1"/>
</dbReference>
<dbReference type="GO" id="GO:0004540">
    <property type="term" value="F:RNA nuclease activity"/>
    <property type="evidence" value="ECO:0007669"/>
    <property type="project" value="InterPro"/>
</dbReference>
<comment type="caution">
    <text evidence="2">The sequence shown here is derived from an EMBL/GenBank/DDBJ whole genome shotgun (WGS) entry which is preliminary data.</text>
</comment>
<sequence>MESLHSLHNYALAVSKNHFPISLVYKSSTTLKNIERLTYPFNRIFMAIQELKPTFDLTEIAKKTMREKNLLTEFLLDVQKATEKTFDHGAISPATKRMTDFLWCSIDNDDSKYLDQLTYAEKLDDETYKIYIAIAEVDHLVPQNSVIDRHAQYNTVSIYTPTKVFPMLPEKLSAGLTSLNEGVDRLAIVVEVEVNDNGALGNFNIYSALVHNHAKLAYNSVSTWLEGNGPIPEKVANVTGMEAQLYLQDTITQLLKEFRHQKGALALETIKPRTIVEKEDAIDIKISKKNRARDLIENFMIVANTITALYLKSKQLPSFRKIVRVPKKWDRIVEIARDLGETLPDQPDSKALDLFLIKQKLLDPVHFPDLSLTIIKLLGNGEYIVEYYDDLPIGHFGLAHADYTHSTAPNRRYLDLITQRIIKAALENKEMPYTLNELEKLAKHCTIQEVEADKVERKMRKSAAMMLLFSKFGEVFDAIITGAGTKGTWVHIFNPSVDGKLVGGFENKDVGDLILVKLIHLDIENGHIDFTKV</sequence>
<reference evidence="2 3" key="1">
    <citation type="journal article" date="2014" name="Mol. Biol. Evol.">
        <title>Massive expansion of Ubiquitination-related gene families within the Chlamydiae.</title>
        <authorList>
            <person name="Domman D."/>
            <person name="Collingro A."/>
            <person name="Lagkouvardos I."/>
            <person name="Gehre L."/>
            <person name="Weinmaier T."/>
            <person name="Rattei T."/>
            <person name="Subtil A."/>
            <person name="Horn M."/>
        </authorList>
    </citation>
    <scope>NUCLEOTIDE SEQUENCE [LARGE SCALE GENOMIC DNA]</scope>
    <source>
        <strain evidence="2 3">EI2</strain>
    </source>
</reference>
<dbReference type="InterPro" id="IPR040596">
    <property type="entry name" value="RNase_II_C_S1"/>
</dbReference>
<dbReference type="SUPFAM" id="SSF50249">
    <property type="entry name" value="Nucleic acid-binding proteins"/>
    <property type="match status" value="1"/>
</dbReference>
<organism evidence="2 3">
    <name type="scientific">Candidatus Protochlamydia amoebophila</name>
    <dbReference type="NCBI Taxonomy" id="362787"/>
    <lineage>
        <taxon>Bacteria</taxon>
        <taxon>Pseudomonadati</taxon>
        <taxon>Chlamydiota</taxon>
        <taxon>Chlamydiia</taxon>
        <taxon>Parachlamydiales</taxon>
        <taxon>Parachlamydiaceae</taxon>
        <taxon>Candidatus Protochlamydia</taxon>
    </lineage>
</organism>
<dbReference type="Proteomes" id="UP000031465">
    <property type="component" value="Unassembled WGS sequence"/>
</dbReference>
<evidence type="ECO:0000313" key="3">
    <source>
        <dbReference type="Proteomes" id="UP000031465"/>
    </source>
</evidence>
<dbReference type="EMBL" id="JSAN01000069">
    <property type="protein sequence ID" value="KIC71836.1"/>
    <property type="molecule type" value="Genomic_DNA"/>
</dbReference>
<name>A0A0C1JMP6_9BACT</name>
<dbReference type="AlphaFoldDB" id="A0A0C1JMP6"/>
<dbReference type="Pfam" id="PF18614">
    <property type="entry name" value="RNase_II_C_S1"/>
    <property type="match status" value="1"/>
</dbReference>
<proteinExistence type="predicted"/>
<dbReference type="InterPro" id="IPR050180">
    <property type="entry name" value="RNR_Ribonuclease"/>
</dbReference>
<dbReference type="GO" id="GO:0005829">
    <property type="term" value="C:cytosol"/>
    <property type="evidence" value="ECO:0007669"/>
    <property type="project" value="TreeGrafter"/>
</dbReference>
<dbReference type="PANTHER" id="PTHR23355">
    <property type="entry name" value="RIBONUCLEASE"/>
    <property type="match status" value="1"/>
</dbReference>
<dbReference type="GO" id="GO:0006402">
    <property type="term" value="P:mRNA catabolic process"/>
    <property type="evidence" value="ECO:0007669"/>
    <property type="project" value="TreeGrafter"/>
</dbReference>